<dbReference type="Gene3D" id="3.20.20.60">
    <property type="entry name" value="Phosphoenolpyruvate-binding domains"/>
    <property type="match status" value="1"/>
</dbReference>
<dbReference type="Proteomes" id="UP001243757">
    <property type="component" value="Unassembled WGS sequence"/>
</dbReference>
<dbReference type="EMBL" id="JASNJD010000003">
    <property type="protein sequence ID" value="MDK3017067.1"/>
    <property type="molecule type" value="Genomic_DNA"/>
</dbReference>
<dbReference type="GO" id="GO:0016829">
    <property type="term" value="F:lyase activity"/>
    <property type="evidence" value="ECO:0007669"/>
    <property type="project" value="UniProtKB-KW"/>
</dbReference>
<protein>
    <submittedName>
        <fullName evidence="5">Aldolase/citrate lyase family protein</fullName>
    </submittedName>
</protein>
<keyword evidence="3 5" id="KW-0456">Lyase</keyword>
<sequence>MTDTVAAPLRAHLQAGGTVELFWFSLGSPAMVEMSATARPQAIMIDAQHGLWTREGLENVAGLMQGRVPLMVRTADASHTAAATALDAGAVGVLAPLIETAAEARAFVDASRYPPQGRRSGGGVRPLMGDFARYYSDALEQTVVGVMVETAAGLENIEEIAAVPGIDLIFIGTGDLAISMGEFPVPGPAYEAAIQRVRQVCAAAGVPCGLFSADAADARRRTAEGFAVTVSANDIALVTKGFAAAAPEHAGDSETG</sequence>
<dbReference type="InterPro" id="IPR040442">
    <property type="entry name" value="Pyrv_kinase-like_dom_sf"/>
</dbReference>
<evidence type="ECO:0000313" key="6">
    <source>
        <dbReference type="Proteomes" id="UP001243757"/>
    </source>
</evidence>
<keyword evidence="6" id="KW-1185">Reference proteome</keyword>
<dbReference type="Pfam" id="PF03328">
    <property type="entry name" value="HpcH_HpaI"/>
    <property type="match status" value="1"/>
</dbReference>
<dbReference type="InterPro" id="IPR015813">
    <property type="entry name" value="Pyrv/PenolPyrv_kinase-like_dom"/>
</dbReference>
<gene>
    <name evidence="5" type="ORF">QO033_05235</name>
</gene>
<proteinExistence type="inferred from homology"/>
<dbReference type="PANTHER" id="PTHR30502">
    <property type="entry name" value="2-KETO-3-DEOXY-L-RHAMNONATE ALDOLASE"/>
    <property type="match status" value="1"/>
</dbReference>
<comment type="caution">
    <text evidence="5">The sequence shown here is derived from an EMBL/GenBank/DDBJ whole genome shotgun (WGS) entry which is preliminary data.</text>
</comment>
<reference evidence="5 6" key="1">
    <citation type="submission" date="2023-05" db="EMBL/GenBank/DDBJ databases">
        <title>Pseudodonghicola sp. nov.</title>
        <authorList>
            <person name="Huang J."/>
        </authorList>
    </citation>
    <scope>NUCLEOTIDE SEQUENCE [LARGE SCALE GENOMIC DNA]</scope>
    <source>
        <strain evidence="5 6">IC7</strain>
    </source>
</reference>
<organism evidence="5 6">
    <name type="scientific">Pseudodonghicola flavimaris</name>
    <dbReference type="NCBI Taxonomy" id="3050036"/>
    <lineage>
        <taxon>Bacteria</taxon>
        <taxon>Pseudomonadati</taxon>
        <taxon>Pseudomonadota</taxon>
        <taxon>Alphaproteobacteria</taxon>
        <taxon>Rhodobacterales</taxon>
        <taxon>Paracoccaceae</taxon>
        <taxon>Pseudodonghicola</taxon>
    </lineage>
</organism>
<feature type="domain" description="HpcH/HpaI aldolase/citrate lyase" evidence="4">
    <location>
        <begin position="22"/>
        <end position="231"/>
    </location>
</feature>
<dbReference type="SUPFAM" id="SSF51621">
    <property type="entry name" value="Phosphoenolpyruvate/pyruvate domain"/>
    <property type="match status" value="1"/>
</dbReference>
<keyword evidence="2" id="KW-0479">Metal-binding</keyword>
<evidence type="ECO:0000256" key="1">
    <source>
        <dbReference type="ARBA" id="ARBA00005568"/>
    </source>
</evidence>
<evidence type="ECO:0000313" key="5">
    <source>
        <dbReference type="EMBL" id="MDK3017067.1"/>
    </source>
</evidence>
<evidence type="ECO:0000259" key="4">
    <source>
        <dbReference type="Pfam" id="PF03328"/>
    </source>
</evidence>
<name>A0ABT7EXJ8_9RHOB</name>
<dbReference type="InterPro" id="IPR050251">
    <property type="entry name" value="HpcH-HpaI_aldolase"/>
</dbReference>
<dbReference type="PANTHER" id="PTHR30502:SF0">
    <property type="entry name" value="PHOSPHOENOLPYRUVATE CARBOXYLASE FAMILY PROTEIN"/>
    <property type="match status" value="1"/>
</dbReference>
<dbReference type="RefSeq" id="WP_284479887.1">
    <property type="nucleotide sequence ID" value="NZ_JASNJD010000003.1"/>
</dbReference>
<comment type="similarity">
    <text evidence="1">Belongs to the HpcH/HpaI aldolase family.</text>
</comment>
<evidence type="ECO:0000256" key="2">
    <source>
        <dbReference type="ARBA" id="ARBA00022723"/>
    </source>
</evidence>
<accession>A0ABT7EXJ8</accession>
<dbReference type="InterPro" id="IPR005000">
    <property type="entry name" value="Aldolase/citrate-lyase_domain"/>
</dbReference>
<evidence type="ECO:0000256" key="3">
    <source>
        <dbReference type="ARBA" id="ARBA00023239"/>
    </source>
</evidence>